<dbReference type="AlphaFoldDB" id="A0A8S2YC18"/>
<evidence type="ECO:0000313" key="4">
    <source>
        <dbReference type="Proteomes" id="UP000681967"/>
    </source>
</evidence>
<gene>
    <name evidence="3" type="ORF">BYL167_LOCUS37895</name>
    <name evidence="2" type="ORF">GIL414_LOCUS34945</name>
</gene>
<dbReference type="Proteomes" id="UP000681967">
    <property type="component" value="Unassembled WGS sequence"/>
</dbReference>
<feature type="transmembrane region" description="Helical" evidence="1">
    <location>
        <begin position="57"/>
        <end position="78"/>
    </location>
</feature>
<feature type="non-terminal residue" evidence="3">
    <location>
        <position position="1"/>
    </location>
</feature>
<comment type="caution">
    <text evidence="3">The sequence shown here is derived from an EMBL/GenBank/DDBJ whole genome shotgun (WGS) entry which is preliminary data.</text>
</comment>
<evidence type="ECO:0000313" key="2">
    <source>
        <dbReference type="EMBL" id="CAF4505694.1"/>
    </source>
</evidence>
<name>A0A8S2YC18_9BILA</name>
<keyword evidence="1" id="KW-0472">Membrane</keyword>
<evidence type="ECO:0000256" key="1">
    <source>
        <dbReference type="SAM" id="Phobius"/>
    </source>
</evidence>
<keyword evidence="1" id="KW-0812">Transmembrane</keyword>
<organism evidence="3 4">
    <name type="scientific">Rotaria magnacalcarata</name>
    <dbReference type="NCBI Taxonomy" id="392030"/>
    <lineage>
        <taxon>Eukaryota</taxon>
        <taxon>Metazoa</taxon>
        <taxon>Spiralia</taxon>
        <taxon>Gnathifera</taxon>
        <taxon>Rotifera</taxon>
        <taxon>Eurotatoria</taxon>
        <taxon>Bdelloidea</taxon>
        <taxon>Philodinida</taxon>
        <taxon>Philodinidae</taxon>
        <taxon>Rotaria</taxon>
    </lineage>
</organism>
<evidence type="ECO:0000313" key="3">
    <source>
        <dbReference type="EMBL" id="CAF4545834.1"/>
    </source>
</evidence>
<feature type="transmembrane region" description="Helical" evidence="1">
    <location>
        <begin position="21"/>
        <end position="51"/>
    </location>
</feature>
<accession>A0A8S2YC18</accession>
<dbReference type="Proteomes" id="UP000681720">
    <property type="component" value="Unassembled WGS sequence"/>
</dbReference>
<protein>
    <submittedName>
        <fullName evidence="3">Uncharacterized protein</fullName>
    </submittedName>
</protein>
<sequence>SKKVIVEERLEIAQFCFKYSIPVSALTTGAGVGGLVLAEAFGGTGALVIAGTAFPPIAAIIGACIIGGVAAGSVILLVKKFWERHQLKALNYLEKIFESLVQLNSANMHFMRYMADTEEKANAVSEHIQDIQLCLESERQRRTNRDVCIVAIDSTIAMIESLQRISNLDISEWTDTSNIISFSKTKATPNAIKN</sequence>
<proteinExistence type="predicted"/>
<keyword evidence="1" id="KW-1133">Transmembrane helix</keyword>
<dbReference type="EMBL" id="CAJOBH010087000">
    <property type="protein sequence ID" value="CAF4545834.1"/>
    <property type="molecule type" value="Genomic_DNA"/>
</dbReference>
<dbReference type="EMBL" id="CAJOBJ010082094">
    <property type="protein sequence ID" value="CAF4505694.1"/>
    <property type="molecule type" value="Genomic_DNA"/>
</dbReference>
<reference evidence="3" key="1">
    <citation type="submission" date="2021-02" db="EMBL/GenBank/DDBJ databases">
        <authorList>
            <person name="Nowell W R."/>
        </authorList>
    </citation>
    <scope>NUCLEOTIDE SEQUENCE</scope>
</reference>